<proteinExistence type="inferred from homology"/>
<dbReference type="PROSITE" id="PS00845">
    <property type="entry name" value="CAP_GLY_1"/>
    <property type="match status" value="1"/>
</dbReference>
<gene>
    <name evidence="6" type="ORF">WJX73_005164</name>
</gene>
<dbReference type="GO" id="GO:0007023">
    <property type="term" value="P:post-chaperonin tubulin folding pathway"/>
    <property type="evidence" value="ECO:0007669"/>
    <property type="project" value="InterPro"/>
</dbReference>
<dbReference type="PANTHER" id="PTHR18916">
    <property type="entry name" value="DYNACTIN 1-RELATED MICROTUBULE-BINDING"/>
    <property type="match status" value="1"/>
</dbReference>
<keyword evidence="2" id="KW-0963">Cytoplasm</keyword>
<dbReference type="GO" id="GO:0043014">
    <property type="term" value="F:alpha-tubulin binding"/>
    <property type="evidence" value="ECO:0007669"/>
    <property type="project" value="InterPro"/>
</dbReference>
<dbReference type="InterPro" id="IPR000626">
    <property type="entry name" value="Ubiquitin-like_dom"/>
</dbReference>
<dbReference type="PANTHER" id="PTHR18916:SF85">
    <property type="entry name" value="TUBULIN-FOLDING COFACTOR B"/>
    <property type="match status" value="1"/>
</dbReference>
<dbReference type="InterPro" id="IPR036859">
    <property type="entry name" value="CAP-Gly_dom_sf"/>
</dbReference>
<dbReference type="Proteomes" id="UP001465755">
    <property type="component" value="Unassembled WGS sequence"/>
</dbReference>
<dbReference type="InterPro" id="IPR000938">
    <property type="entry name" value="CAP-Gly_domain"/>
</dbReference>
<comment type="subcellular location">
    <subcellularLocation>
        <location evidence="1">Cytoplasm</location>
    </subcellularLocation>
</comment>
<dbReference type="GO" id="GO:0007021">
    <property type="term" value="P:tubulin complex assembly"/>
    <property type="evidence" value="ECO:0007669"/>
    <property type="project" value="InterPro"/>
</dbReference>
<evidence type="ECO:0000256" key="2">
    <source>
        <dbReference type="ARBA" id="ARBA00022490"/>
    </source>
</evidence>
<dbReference type="PROSITE" id="PS50245">
    <property type="entry name" value="CAP_GLY_2"/>
    <property type="match status" value="1"/>
</dbReference>
<dbReference type="Pfam" id="PF14560">
    <property type="entry name" value="Ubiquitin_2"/>
    <property type="match status" value="1"/>
</dbReference>
<name>A0AAW1NN58_9CHLO</name>
<dbReference type="InterPro" id="IPR045172">
    <property type="entry name" value="TBCB_Ubl"/>
</dbReference>
<organism evidence="6 7">
    <name type="scientific">Symbiochloris irregularis</name>
    <dbReference type="NCBI Taxonomy" id="706552"/>
    <lineage>
        <taxon>Eukaryota</taxon>
        <taxon>Viridiplantae</taxon>
        <taxon>Chlorophyta</taxon>
        <taxon>core chlorophytes</taxon>
        <taxon>Trebouxiophyceae</taxon>
        <taxon>Trebouxiales</taxon>
        <taxon>Trebouxiaceae</taxon>
        <taxon>Symbiochloris</taxon>
    </lineage>
</organism>
<dbReference type="GO" id="GO:0005634">
    <property type="term" value="C:nucleus"/>
    <property type="evidence" value="ECO:0007669"/>
    <property type="project" value="TreeGrafter"/>
</dbReference>
<dbReference type="Gene3D" id="2.30.30.190">
    <property type="entry name" value="CAP Gly-rich-like domain"/>
    <property type="match status" value="1"/>
</dbReference>
<dbReference type="InterPro" id="IPR029071">
    <property type="entry name" value="Ubiquitin-like_domsf"/>
</dbReference>
<dbReference type="GO" id="GO:0051010">
    <property type="term" value="F:microtubule plus-end binding"/>
    <property type="evidence" value="ECO:0007669"/>
    <property type="project" value="TreeGrafter"/>
</dbReference>
<evidence type="ECO:0000313" key="7">
    <source>
        <dbReference type="Proteomes" id="UP001465755"/>
    </source>
</evidence>
<keyword evidence="7" id="KW-1185">Reference proteome</keyword>
<dbReference type="GO" id="GO:0031122">
    <property type="term" value="P:cytoplasmic microtubule organization"/>
    <property type="evidence" value="ECO:0007669"/>
    <property type="project" value="TreeGrafter"/>
</dbReference>
<protein>
    <recommendedName>
        <fullName evidence="5">CAP-Gly domain-containing protein</fullName>
    </recommendedName>
</protein>
<evidence type="ECO:0000259" key="5">
    <source>
        <dbReference type="PROSITE" id="PS50245"/>
    </source>
</evidence>
<dbReference type="CDD" id="cd01789">
    <property type="entry name" value="Ubl_TBCB"/>
    <property type="match status" value="1"/>
</dbReference>
<feature type="domain" description="CAP-Gly" evidence="5">
    <location>
        <begin position="180"/>
        <end position="215"/>
    </location>
</feature>
<dbReference type="GO" id="GO:0035371">
    <property type="term" value="C:microtubule plus-end"/>
    <property type="evidence" value="ECO:0007669"/>
    <property type="project" value="TreeGrafter"/>
</dbReference>
<dbReference type="SUPFAM" id="SSF54236">
    <property type="entry name" value="Ubiquitin-like"/>
    <property type="match status" value="1"/>
</dbReference>
<evidence type="ECO:0000256" key="4">
    <source>
        <dbReference type="ARBA" id="ARBA00025779"/>
    </source>
</evidence>
<dbReference type="GO" id="GO:0005829">
    <property type="term" value="C:cytosol"/>
    <property type="evidence" value="ECO:0007669"/>
    <property type="project" value="UniProtKB-ARBA"/>
</dbReference>
<dbReference type="Pfam" id="PF01302">
    <property type="entry name" value="CAP_GLY"/>
    <property type="match status" value="1"/>
</dbReference>
<dbReference type="SUPFAM" id="SSF74924">
    <property type="entry name" value="Cap-Gly domain"/>
    <property type="match status" value="1"/>
</dbReference>
<dbReference type="AlphaFoldDB" id="A0AAW1NN58"/>
<dbReference type="EMBL" id="JALJOQ010000186">
    <property type="protein sequence ID" value="KAK9790772.1"/>
    <property type="molecule type" value="Genomic_DNA"/>
</dbReference>
<dbReference type="Gene3D" id="3.10.20.90">
    <property type="entry name" value="Phosphatidylinositol 3-kinase Catalytic Subunit, Chain A, domain 1"/>
    <property type="match status" value="1"/>
</dbReference>
<evidence type="ECO:0000256" key="3">
    <source>
        <dbReference type="ARBA" id="ARBA00023186"/>
    </source>
</evidence>
<reference evidence="6 7" key="1">
    <citation type="journal article" date="2024" name="Nat. Commun.">
        <title>Phylogenomics reveals the evolutionary origins of lichenization in chlorophyte algae.</title>
        <authorList>
            <person name="Puginier C."/>
            <person name="Libourel C."/>
            <person name="Otte J."/>
            <person name="Skaloud P."/>
            <person name="Haon M."/>
            <person name="Grisel S."/>
            <person name="Petersen M."/>
            <person name="Berrin J.G."/>
            <person name="Delaux P.M."/>
            <person name="Dal Grande F."/>
            <person name="Keller J."/>
        </authorList>
    </citation>
    <scope>NUCLEOTIDE SEQUENCE [LARGE SCALE GENOMIC DNA]</scope>
    <source>
        <strain evidence="6 7">SAG 2036</strain>
    </source>
</reference>
<dbReference type="FunFam" id="2.30.30.190:FF:000013">
    <property type="entry name" value="Tubulin-folding cofactor B"/>
    <property type="match status" value="1"/>
</dbReference>
<evidence type="ECO:0000313" key="6">
    <source>
        <dbReference type="EMBL" id="KAK9790772.1"/>
    </source>
</evidence>
<comment type="similarity">
    <text evidence="4">Belongs to the TBCB family.</text>
</comment>
<evidence type="ECO:0000256" key="1">
    <source>
        <dbReference type="ARBA" id="ARBA00004496"/>
    </source>
</evidence>
<comment type="caution">
    <text evidence="6">The sequence shown here is derived from an EMBL/GenBank/DDBJ whole genome shotgun (WGS) entry which is preliminary data.</text>
</comment>
<keyword evidence="3" id="KW-0143">Chaperone</keyword>
<sequence>MELRLDKYMSVDSVKAKLATHCGTSVGDMKLQLFDNAKNYLATLGPDERLLGYYSPDDGYILHIQDTNPLSLSANGWLEDTSKVEKYVMSEEAYNAREGTYRKFKETKLKEDPEWTAEKELCMRNGRPYNPPKVAERVTDANHLAEEASGMTVGDRCAVTPGDKRGTVRYVGQCEGLPLGYWVGIEFDEPVGKNDGSVKGARYFTCTEGFGSFVRPTNVTVGDFPPVDEFALSDGDEI</sequence>
<accession>A0AAW1NN58</accession>
<dbReference type="SMART" id="SM01052">
    <property type="entry name" value="CAP_GLY"/>
    <property type="match status" value="1"/>
</dbReference>